<dbReference type="Gene3D" id="3.30.450.20">
    <property type="entry name" value="PAS domain"/>
    <property type="match status" value="2"/>
</dbReference>
<dbReference type="SUPFAM" id="SSF103190">
    <property type="entry name" value="Sensory domain-like"/>
    <property type="match status" value="1"/>
</dbReference>
<dbReference type="GO" id="GO:0005886">
    <property type="term" value="C:plasma membrane"/>
    <property type="evidence" value="ECO:0007669"/>
    <property type="project" value="TreeGrafter"/>
</dbReference>
<feature type="transmembrane region" description="Helical" evidence="5">
    <location>
        <begin position="20"/>
        <end position="41"/>
    </location>
</feature>
<accession>A0A2X4V811</accession>
<dbReference type="FunFam" id="3.30.70.270:FF:000001">
    <property type="entry name" value="Diguanylate cyclase domain protein"/>
    <property type="match status" value="1"/>
</dbReference>
<comment type="pathway">
    <text evidence="2">Purine metabolism; 3',5'-cyclic di-GMP biosynthesis.</text>
</comment>
<dbReference type="InterPro" id="IPR029787">
    <property type="entry name" value="Nucleotide_cyclase"/>
</dbReference>
<dbReference type="PANTHER" id="PTHR45138:SF9">
    <property type="entry name" value="DIGUANYLATE CYCLASE DGCM-RELATED"/>
    <property type="match status" value="1"/>
</dbReference>
<dbReference type="EMBL" id="LS483469">
    <property type="protein sequence ID" value="SQI42852.1"/>
    <property type="molecule type" value="Genomic_DNA"/>
</dbReference>
<evidence type="ECO:0000256" key="4">
    <source>
        <dbReference type="ARBA" id="ARBA00034247"/>
    </source>
</evidence>
<keyword evidence="10" id="KW-1185">Reference proteome</keyword>
<dbReference type="GO" id="GO:1902201">
    <property type="term" value="P:negative regulation of bacterial-type flagellum-dependent cell motility"/>
    <property type="evidence" value="ECO:0007669"/>
    <property type="project" value="TreeGrafter"/>
</dbReference>
<dbReference type="Proteomes" id="UP000248897">
    <property type="component" value="Chromosome 1"/>
</dbReference>
<dbReference type="NCBIfam" id="TIGR00254">
    <property type="entry name" value="GGDEF"/>
    <property type="match status" value="1"/>
</dbReference>
<dbReference type="Pfam" id="PF00990">
    <property type="entry name" value="GGDEF"/>
    <property type="match status" value="1"/>
</dbReference>
<gene>
    <name evidence="8" type="primary">cph2</name>
    <name evidence="7" type="ORF">I6G64_22195</name>
    <name evidence="8" type="ORF">NCTC12961_03776</name>
</gene>
<protein>
    <recommendedName>
        <fullName evidence="3">diguanylate cyclase</fullName>
        <ecNumber evidence="3">2.7.7.65</ecNumber>
    </recommendedName>
</protein>
<keyword evidence="5" id="KW-0472">Membrane</keyword>
<feature type="domain" description="GGDEF" evidence="6">
    <location>
        <begin position="381"/>
        <end position="518"/>
    </location>
</feature>
<dbReference type="InterPro" id="IPR029151">
    <property type="entry name" value="Sensor-like_sf"/>
</dbReference>
<evidence type="ECO:0000313" key="7">
    <source>
        <dbReference type="EMBL" id="QPS20231.1"/>
    </source>
</evidence>
<sequence length="520" mass="57822">MTQQQPQDADLPRNGKNSPLLFQAGVFVIIVAATLILFNVWQIWNAHQRELKSAEYESANLARSLAQHADDTFLQVDSTLSDLTERIQTDGLGQPQQLRLQKLMQGEVGNLPQLHGLFIYDSHGSWIVTSSGRFVQGANNADREYFKYHLEHNSNAIYIGKVVRSRSTGDLIIPVSRRLNHPDGSFAGVVLATLYVDYFRQFYDTFALNSDAALSLLLADGTILYRRPYSAASIGKNISQGVLFREILPHSEFGNATITSLYDKVERIYGYSRVSRYPLVITAGLSKEDALADWRNDSGLFVAGGATLLAILLALGLVLMRQINHSVRTEAELMRTRDQLTSINLRLEELALLDGLTGLANRRQFDIALKNELARAARNYRSVALLMLDIDYFKQYNDIYGHVAGDQCLQQIGQMLKGLASRSNDIMARYGGEEMSIILPDTDAQGALIFAERVMQAVRELKIPHQGNPHGVITLSIGICAKVPHMYNDTPIGFINMADSALYQAKKEGKNRIVCNSAAV</sequence>
<feature type="transmembrane region" description="Helical" evidence="5">
    <location>
        <begin position="300"/>
        <end position="320"/>
    </location>
</feature>
<keyword evidence="5" id="KW-0812">Transmembrane</keyword>
<reference evidence="7 10" key="2">
    <citation type="submission" date="2020-12" db="EMBL/GenBank/DDBJ databases">
        <title>FDA dAtabase for Regulatory Grade micrObial Sequences (FDA-ARGOS): Supporting development and validation of Infectious Disease Dx tests.</title>
        <authorList>
            <person name="Sproer C."/>
            <person name="Gronow S."/>
            <person name="Severitt S."/>
            <person name="Schroder I."/>
            <person name="Tallon L."/>
            <person name="Sadzewicz L."/>
            <person name="Zhao X."/>
            <person name="Boylan J."/>
            <person name="Ott S."/>
            <person name="Bowen H."/>
            <person name="Vavikolanu K."/>
            <person name="Mehta A."/>
            <person name="Aluvathingal J."/>
            <person name="Nadendla S."/>
            <person name="Lowell S."/>
            <person name="Myers T."/>
            <person name="Yan Y."/>
            <person name="Sichtig H."/>
        </authorList>
    </citation>
    <scope>NUCLEOTIDE SEQUENCE [LARGE SCALE GENOMIC DNA]</scope>
    <source>
        <strain evidence="7 10">FDAARGOS_907</strain>
    </source>
</reference>
<dbReference type="EMBL" id="CP065673">
    <property type="protein sequence ID" value="QPS20231.1"/>
    <property type="molecule type" value="Genomic_DNA"/>
</dbReference>
<keyword evidence="5" id="KW-1133">Transmembrane helix</keyword>
<dbReference type="Pfam" id="PF22588">
    <property type="entry name" value="dCache_1_like"/>
    <property type="match status" value="1"/>
</dbReference>
<dbReference type="InterPro" id="IPR043128">
    <property type="entry name" value="Rev_trsase/Diguanyl_cyclase"/>
</dbReference>
<dbReference type="PANTHER" id="PTHR45138">
    <property type="entry name" value="REGULATORY COMPONENTS OF SENSORY TRANSDUCTION SYSTEM"/>
    <property type="match status" value="1"/>
</dbReference>
<dbReference type="Gene3D" id="3.30.70.270">
    <property type="match status" value="1"/>
</dbReference>
<evidence type="ECO:0000313" key="9">
    <source>
        <dbReference type="Proteomes" id="UP000248897"/>
    </source>
</evidence>
<dbReference type="InterPro" id="IPR000160">
    <property type="entry name" value="GGDEF_dom"/>
</dbReference>
<evidence type="ECO:0000313" key="8">
    <source>
        <dbReference type="EMBL" id="SQI42852.1"/>
    </source>
</evidence>
<evidence type="ECO:0000256" key="1">
    <source>
        <dbReference type="ARBA" id="ARBA00001946"/>
    </source>
</evidence>
<dbReference type="Proteomes" id="UP000594967">
    <property type="component" value="Chromosome"/>
</dbReference>
<dbReference type="GO" id="GO:0043709">
    <property type="term" value="P:cell adhesion involved in single-species biofilm formation"/>
    <property type="evidence" value="ECO:0007669"/>
    <property type="project" value="TreeGrafter"/>
</dbReference>
<dbReference type="InterPro" id="IPR050469">
    <property type="entry name" value="Diguanylate_Cyclase"/>
</dbReference>
<dbReference type="SMART" id="SM00267">
    <property type="entry name" value="GGDEF"/>
    <property type="match status" value="1"/>
</dbReference>
<dbReference type="InterPro" id="IPR054327">
    <property type="entry name" value="His-kinase-like_sensor"/>
</dbReference>
<comment type="cofactor">
    <cofactor evidence="1">
        <name>Mg(2+)</name>
        <dbReference type="ChEBI" id="CHEBI:18420"/>
    </cofactor>
</comment>
<dbReference type="GO" id="GO:0052621">
    <property type="term" value="F:diguanylate cyclase activity"/>
    <property type="evidence" value="ECO:0007669"/>
    <property type="project" value="UniProtKB-EC"/>
</dbReference>
<evidence type="ECO:0000259" key="6">
    <source>
        <dbReference type="PROSITE" id="PS50887"/>
    </source>
</evidence>
<evidence type="ECO:0000313" key="10">
    <source>
        <dbReference type="Proteomes" id="UP000594967"/>
    </source>
</evidence>
<dbReference type="PROSITE" id="PS50887">
    <property type="entry name" value="GGDEF"/>
    <property type="match status" value="1"/>
</dbReference>
<comment type="catalytic activity">
    <reaction evidence="4">
        <text>2 GTP = 3',3'-c-di-GMP + 2 diphosphate</text>
        <dbReference type="Rhea" id="RHEA:24898"/>
        <dbReference type="ChEBI" id="CHEBI:33019"/>
        <dbReference type="ChEBI" id="CHEBI:37565"/>
        <dbReference type="ChEBI" id="CHEBI:58805"/>
        <dbReference type="EC" id="2.7.7.65"/>
    </reaction>
</comment>
<reference evidence="8 9" key="1">
    <citation type="submission" date="2018-06" db="EMBL/GenBank/DDBJ databases">
        <authorList>
            <consortium name="Pathogen Informatics"/>
            <person name="Doyle S."/>
        </authorList>
    </citation>
    <scope>NUCLEOTIDE SEQUENCE [LARGE SCALE GENOMIC DNA]</scope>
    <source>
        <strain evidence="8 9">NCTC12961</strain>
    </source>
</reference>
<name>A0A2X4V811_SERPL</name>
<dbReference type="CDD" id="cd12915">
    <property type="entry name" value="PDC2_DGC_like"/>
    <property type="match status" value="1"/>
</dbReference>
<proteinExistence type="predicted"/>
<evidence type="ECO:0000256" key="2">
    <source>
        <dbReference type="ARBA" id="ARBA00004665"/>
    </source>
</evidence>
<dbReference type="SUPFAM" id="SSF55073">
    <property type="entry name" value="Nucleotide cyclase"/>
    <property type="match status" value="1"/>
</dbReference>
<dbReference type="CDD" id="cd01949">
    <property type="entry name" value="GGDEF"/>
    <property type="match status" value="1"/>
</dbReference>
<evidence type="ECO:0000256" key="3">
    <source>
        <dbReference type="ARBA" id="ARBA00012528"/>
    </source>
</evidence>
<evidence type="ECO:0000256" key="5">
    <source>
        <dbReference type="SAM" id="Phobius"/>
    </source>
</evidence>
<dbReference type="STRING" id="82996.ADP72_20875"/>
<dbReference type="RefSeq" id="WP_063197132.1">
    <property type="nucleotide sequence ID" value="NZ_CAMITG010000005.1"/>
</dbReference>
<dbReference type="AlphaFoldDB" id="A0A2X4V811"/>
<organism evidence="8 9">
    <name type="scientific">Serratia plymuthica</name>
    <dbReference type="NCBI Taxonomy" id="82996"/>
    <lineage>
        <taxon>Bacteria</taxon>
        <taxon>Pseudomonadati</taxon>
        <taxon>Pseudomonadota</taxon>
        <taxon>Gammaproteobacteria</taxon>
        <taxon>Enterobacterales</taxon>
        <taxon>Yersiniaceae</taxon>
        <taxon>Serratia</taxon>
    </lineage>
</organism>
<dbReference type="EC" id="2.7.7.65" evidence="3"/>
<dbReference type="CDD" id="cd12914">
    <property type="entry name" value="PDC1_DGC_like"/>
    <property type="match status" value="1"/>
</dbReference>